<protein>
    <submittedName>
        <fullName evidence="2">Uncharacterized protein</fullName>
    </submittedName>
</protein>
<evidence type="ECO:0000313" key="2">
    <source>
        <dbReference type="EMBL" id="OXA46572.1"/>
    </source>
</evidence>
<sequence length="396" mass="44512">MSEFQRNQRNFNGIDLARWLHAPNKSGGELVSPGMWILLNLYRNVFVKFSILPFSFTLSDRLIRVDRLTRGKRLVSKCLSVLGPIHSLICFYLLRNIIYGRGEDAKLKGDDVFNILRPVAVIYLGLVPPSLMGMSYAISFCPEVAPSIVNCILRFEKKFFGPIAIIALVPPAIVMNVDPLSIWFSTLCEDCTTRKVAFYTVRSLILTMISAEIAKAGLAFLIIGLIVIFAVAEATEKLDNYIKWITASPTVSKLEMVRLYQELQIWNQHTNASFCYSAIPPLLFFGVATNIFANYATIKLYGVVPNMLYPVAPWTSLLGGIFLMTLLPLAAKTYENSSRFLTWVKGHLIDKYDRRVTYSLRPIGAQCGPFGVITNSWMSRLVDTILNYTATALLTF</sequence>
<evidence type="ECO:0000313" key="3">
    <source>
        <dbReference type="Proteomes" id="UP000198287"/>
    </source>
</evidence>
<gene>
    <name evidence="2" type="ORF">Fcan01_18852</name>
</gene>
<organism evidence="2 3">
    <name type="scientific">Folsomia candida</name>
    <name type="common">Springtail</name>
    <dbReference type="NCBI Taxonomy" id="158441"/>
    <lineage>
        <taxon>Eukaryota</taxon>
        <taxon>Metazoa</taxon>
        <taxon>Ecdysozoa</taxon>
        <taxon>Arthropoda</taxon>
        <taxon>Hexapoda</taxon>
        <taxon>Collembola</taxon>
        <taxon>Entomobryomorpha</taxon>
        <taxon>Isotomoidea</taxon>
        <taxon>Isotomidae</taxon>
        <taxon>Proisotominae</taxon>
        <taxon>Folsomia</taxon>
    </lineage>
</organism>
<feature type="transmembrane region" description="Helical" evidence="1">
    <location>
        <begin position="307"/>
        <end position="331"/>
    </location>
</feature>
<keyword evidence="1" id="KW-1133">Transmembrane helix</keyword>
<keyword evidence="1" id="KW-0472">Membrane</keyword>
<dbReference type="EMBL" id="LNIX01000015">
    <property type="protein sequence ID" value="OXA46572.1"/>
    <property type="molecule type" value="Genomic_DNA"/>
</dbReference>
<evidence type="ECO:0000256" key="1">
    <source>
        <dbReference type="SAM" id="Phobius"/>
    </source>
</evidence>
<proteinExistence type="predicted"/>
<comment type="caution">
    <text evidence="2">The sequence shown here is derived from an EMBL/GenBank/DDBJ whole genome shotgun (WGS) entry which is preliminary data.</text>
</comment>
<accession>A0A226DM19</accession>
<feature type="transmembrane region" description="Helical" evidence="1">
    <location>
        <begin position="74"/>
        <end position="95"/>
    </location>
</feature>
<feature type="transmembrane region" description="Helical" evidence="1">
    <location>
        <begin position="159"/>
        <end position="177"/>
    </location>
</feature>
<keyword evidence="1" id="KW-0812">Transmembrane</keyword>
<keyword evidence="3" id="KW-1185">Reference proteome</keyword>
<feature type="transmembrane region" description="Helical" evidence="1">
    <location>
        <begin position="213"/>
        <end position="232"/>
    </location>
</feature>
<feature type="transmembrane region" description="Helical" evidence="1">
    <location>
        <begin position="274"/>
        <end position="295"/>
    </location>
</feature>
<dbReference type="Proteomes" id="UP000198287">
    <property type="component" value="Unassembled WGS sequence"/>
</dbReference>
<reference evidence="2 3" key="1">
    <citation type="submission" date="2015-12" db="EMBL/GenBank/DDBJ databases">
        <title>The genome of Folsomia candida.</title>
        <authorList>
            <person name="Faddeeva A."/>
            <person name="Derks M.F."/>
            <person name="Anvar Y."/>
            <person name="Smit S."/>
            <person name="Van Straalen N."/>
            <person name="Roelofs D."/>
        </authorList>
    </citation>
    <scope>NUCLEOTIDE SEQUENCE [LARGE SCALE GENOMIC DNA]</scope>
    <source>
        <strain evidence="2 3">VU population</strain>
        <tissue evidence="2">Whole body</tissue>
    </source>
</reference>
<dbReference type="AlphaFoldDB" id="A0A226DM19"/>
<feature type="transmembrane region" description="Helical" evidence="1">
    <location>
        <begin position="115"/>
        <end position="138"/>
    </location>
</feature>
<name>A0A226DM19_FOLCA</name>